<name>A0A7U4E4L2_RUNSL</name>
<accession>A0A7U4E4L2</accession>
<dbReference type="AlphaFoldDB" id="A0A7U4E4L2"/>
<reference evidence="2" key="1">
    <citation type="submission" date="2011-06" db="EMBL/GenBank/DDBJ databases">
        <title>The complete genome of chromosome of Runella slithyformis DSM 19594.</title>
        <authorList>
            <consortium name="US DOE Joint Genome Institute (JGI-PGF)"/>
            <person name="Lucas S."/>
            <person name="Han J."/>
            <person name="Lapidus A."/>
            <person name="Bruce D."/>
            <person name="Goodwin L."/>
            <person name="Pitluck S."/>
            <person name="Peters L."/>
            <person name="Kyrpides N."/>
            <person name="Mavromatis K."/>
            <person name="Ivanova N."/>
            <person name="Ovchinnikova G."/>
            <person name="Zhang X."/>
            <person name="Misra M."/>
            <person name="Detter J.C."/>
            <person name="Tapia R."/>
            <person name="Han C."/>
            <person name="Land M."/>
            <person name="Hauser L."/>
            <person name="Markowitz V."/>
            <person name="Cheng J.-F."/>
            <person name="Hugenholtz P."/>
            <person name="Woyke T."/>
            <person name="Wu D."/>
            <person name="Tindall B."/>
            <person name="Faehrich R."/>
            <person name="Brambilla E."/>
            <person name="Klenk H.-P."/>
            <person name="Eisen J.A."/>
        </authorList>
    </citation>
    <scope>NUCLEOTIDE SEQUENCE [LARGE SCALE GENOMIC DNA]</scope>
    <source>
        <strain evidence="2">ATCC 29530 / DSM 19594 / LMG 11500 / NCIMB 11436 / LSU 4</strain>
    </source>
</reference>
<dbReference type="EMBL" id="CP002859">
    <property type="protein sequence ID" value="AEI47636.1"/>
    <property type="molecule type" value="Genomic_DNA"/>
</dbReference>
<keyword evidence="2" id="KW-1185">Reference proteome</keyword>
<dbReference type="Proteomes" id="UP000000493">
    <property type="component" value="Chromosome"/>
</dbReference>
<dbReference type="KEGG" id="rsi:Runsl_1208"/>
<evidence type="ECO:0000313" key="2">
    <source>
        <dbReference type="Proteomes" id="UP000000493"/>
    </source>
</evidence>
<sequence length="110" mass="12541">MLPDNEFFKAVTEFGAVPDFGIMEMELSSILPIIQQSPFVYYASLSNSINPPRIVKASGFLSKKFPSKTQALAAIEYLHDQHKVQYSPIQCHPSKKAQWVYLYTKREQKG</sequence>
<reference evidence="1 2" key="2">
    <citation type="journal article" date="2012" name="Stand. Genomic Sci.">
        <title>Complete genome sequence of the aquatic bacterium Runella slithyformis type strain (LSU 4(T)).</title>
        <authorList>
            <person name="Copeland A."/>
            <person name="Zhang X."/>
            <person name="Misra M."/>
            <person name="Lapidus A."/>
            <person name="Nolan M."/>
            <person name="Lucas S."/>
            <person name="Deshpande S."/>
            <person name="Cheng J.F."/>
            <person name="Tapia R."/>
            <person name="Goodwin L.A."/>
            <person name="Pitluck S."/>
            <person name="Liolios K."/>
            <person name="Pagani I."/>
            <person name="Ivanova N."/>
            <person name="Mikhailova N."/>
            <person name="Pati A."/>
            <person name="Chen A."/>
            <person name="Palaniappan K."/>
            <person name="Land M."/>
            <person name="Hauser L."/>
            <person name="Pan C."/>
            <person name="Jeffries C.D."/>
            <person name="Detter J.C."/>
            <person name="Brambilla E.M."/>
            <person name="Rohde M."/>
            <person name="Djao O.D."/>
            <person name="Goker M."/>
            <person name="Sikorski J."/>
            <person name="Tindall B.J."/>
            <person name="Woyke T."/>
            <person name="Bristow J."/>
            <person name="Eisen J.A."/>
            <person name="Markowitz V."/>
            <person name="Hugenholtz P."/>
            <person name="Kyrpides N.C."/>
            <person name="Klenk H.P."/>
            <person name="Mavromatis K."/>
        </authorList>
    </citation>
    <scope>NUCLEOTIDE SEQUENCE [LARGE SCALE GENOMIC DNA]</scope>
    <source>
        <strain evidence="2">ATCC 29530 / DSM 19594 / LMG 11500 / NCIMB 11436 / LSU 4</strain>
    </source>
</reference>
<evidence type="ECO:0000313" key="1">
    <source>
        <dbReference type="EMBL" id="AEI47636.1"/>
    </source>
</evidence>
<protein>
    <submittedName>
        <fullName evidence="1">Uncharacterized protein</fullName>
    </submittedName>
</protein>
<proteinExistence type="predicted"/>
<organism evidence="1 2">
    <name type="scientific">Runella slithyformis (strain ATCC 29530 / DSM 19594 / LMG 11500 / NCIMB 11436 / LSU 4)</name>
    <dbReference type="NCBI Taxonomy" id="761193"/>
    <lineage>
        <taxon>Bacteria</taxon>
        <taxon>Pseudomonadati</taxon>
        <taxon>Bacteroidota</taxon>
        <taxon>Cytophagia</taxon>
        <taxon>Cytophagales</taxon>
        <taxon>Spirosomataceae</taxon>
        <taxon>Runella</taxon>
    </lineage>
</organism>
<gene>
    <name evidence="1" type="ordered locus">Runsl_1208</name>
</gene>